<reference evidence="2 3" key="1">
    <citation type="submission" date="2016-11" db="EMBL/GenBank/DDBJ databases">
        <authorList>
            <person name="Jaros S."/>
            <person name="Januszkiewicz K."/>
            <person name="Wedrychowicz H."/>
        </authorList>
    </citation>
    <scope>NUCLEOTIDE SEQUENCE [LARGE SCALE GENOMIC DNA]</scope>
    <source>
        <strain evidence="2 3">DSM 15212</strain>
    </source>
</reference>
<dbReference type="InterPro" id="IPR000510">
    <property type="entry name" value="Nase/OxRdtase_comp1"/>
</dbReference>
<dbReference type="RefSeq" id="WP_073149407.1">
    <property type="nucleotide sequence ID" value="NZ_FRAG01000021.1"/>
</dbReference>
<name>A0A1M6P2I4_PARC5</name>
<dbReference type="SUPFAM" id="SSF53807">
    <property type="entry name" value="Helical backbone' metal receptor"/>
    <property type="match status" value="1"/>
</dbReference>
<dbReference type="EMBL" id="FRAG01000021">
    <property type="protein sequence ID" value="SHK02141.1"/>
    <property type="molecule type" value="Genomic_DNA"/>
</dbReference>
<dbReference type="PANTHER" id="PTHR42846">
    <property type="entry name" value="NI-SIROHYDROCHLORIN A,C-DIAMIDE REDUCTIVE CYCLASE COMPLEX, COMPONENT CFBD"/>
    <property type="match status" value="1"/>
</dbReference>
<dbReference type="GO" id="GO:0016491">
    <property type="term" value="F:oxidoreductase activity"/>
    <property type="evidence" value="ECO:0007669"/>
    <property type="project" value="InterPro"/>
</dbReference>
<feature type="domain" description="Nitrogenase/oxidoreductase component 1" evidence="1">
    <location>
        <begin position="15"/>
        <end position="270"/>
    </location>
</feature>
<organism evidence="2 3">
    <name type="scientific">Paramaledivibacter caminithermalis (strain DSM 15212 / CIP 107654 / DViRD3)</name>
    <name type="common">Clostridium caminithermale</name>
    <dbReference type="NCBI Taxonomy" id="1121301"/>
    <lineage>
        <taxon>Bacteria</taxon>
        <taxon>Bacillati</taxon>
        <taxon>Bacillota</taxon>
        <taxon>Clostridia</taxon>
        <taxon>Peptostreptococcales</taxon>
        <taxon>Caminicellaceae</taxon>
        <taxon>Paramaledivibacter</taxon>
    </lineage>
</organism>
<proteinExistence type="predicted"/>
<dbReference type="InterPro" id="IPR052673">
    <property type="entry name" value="Ni-siroh_cyclase_CfbD"/>
</dbReference>
<dbReference type="STRING" id="1121301.SAMN02745912_01978"/>
<evidence type="ECO:0000259" key="1">
    <source>
        <dbReference type="Pfam" id="PF00148"/>
    </source>
</evidence>
<dbReference type="Proteomes" id="UP000184465">
    <property type="component" value="Unassembled WGS sequence"/>
</dbReference>
<gene>
    <name evidence="2" type="ORF">SAMN02745912_01978</name>
</gene>
<accession>A0A1M6P2I4</accession>
<dbReference type="Gene3D" id="3.40.50.1980">
    <property type="entry name" value="Nitrogenase molybdenum iron protein domain"/>
    <property type="match status" value="2"/>
</dbReference>
<protein>
    <submittedName>
        <fullName evidence="2">Nitrogenase molybdenum-iron protein, alpha and beta chains</fullName>
    </submittedName>
</protein>
<dbReference type="Pfam" id="PF00148">
    <property type="entry name" value="Oxidored_nitro"/>
    <property type="match status" value="1"/>
</dbReference>
<dbReference type="OrthoDB" id="3199475at2"/>
<sequence length="383" mass="42680">MKGLYSVLPPFAPDYSGVSSVFFELGGVMVINGADGCTGNVTGYDEPRFYSSTACVYSSGLRELNAVTGDESFIVERLKNEKGKFIALASTPTPAVIGMDQRAIAQKISTELGVPVYHFDTTGTYTYEKGASEAFARIAENMLIDMDEKIDNSVNLLGAIPLDYWNEVQIENIKEALIKRGIHINACWAMGSSLEEIRHSLKAQMNLVLSISALKAAKIMKEMYNISYVIGVPIGRGYSDVVADKIKQNLGSDMEKKEVIKKASNVKKMLIIGEQILANSIRKAVKLEYDIEDIKVASFFHMDKDLMESTDKFIDSEDSFEELLRKSDYDLIVGDPLFKIFLSPTEKKNYVELPHLAVSSRLYWDNYVCYTGEAGMEFLRSSL</sequence>
<dbReference type="AlphaFoldDB" id="A0A1M6P2I4"/>
<evidence type="ECO:0000313" key="2">
    <source>
        <dbReference type="EMBL" id="SHK02141.1"/>
    </source>
</evidence>
<evidence type="ECO:0000313" key="3">
    <source>
        <dbReference type="Proteomes" id="UP000184465"/>
    </source>
</evidence>
<dbReference type="PANTHER" id="PTHR42846:SF1">
    <property type="entry name" value="NI-SIROHYDROCHLORIN A,C-DIAMIDE REDUCTIVE CYCLASE COMPLEX, COMPONENT CFBD"/>
    <property type="match status" value="1"/>
</dbReference>
<keyword evidence="3" id="KW-1185">Reference proteome</keyword>